<dbReference type="InterPro" id="IPR042977">
    <property type="entry name" value="AtJ6-like"/>
</dbReference>
<gene>
    <name evidence="2" type="ORF">ZEAMMB73_Zm00001d041731</name>
</gene>
<protein>
    <recommendedName>
        <fullName evidence="1">DNAJC9 HTH domain-containing protein</fullName>
    </recommendedName>
</protein>
<dbReference type="Pfam" id="PF23302">
    <property type="entry name" value="HTH_DNAJC9"/>
    <property type="match status" value="1"/>
</dbReference>
<sequence>MAAVNLLAESAAVRLRAPAPPGAGEELAARLTECGFPATARRGGAVAGLGRARASGGRWRPGRRNSYCGAGAESRGRSSRFAAARMRPTSCTRSVSMSATVTEADIEEFEAKYRGSDSEKTDLKELYTKYKGNMNRNNYLLYHIVKSETVLM</sequence>
<organism evidence="2">
    <name type="scientific">Zea mays</name>
    <name type="common">Maize</name>
    <dbReference type="NCBI Taxonomy" id="4577"/>
    <lineage>
        <taxon>Eukaryota</taxon>
        <taxon>Viridiplantae</taxon>
        <taxon>Streptophyta</taxon>
        <taxon>Embryophyta</taxon>
        <taxon>Tracheophyta</taxon>
        <taxon>Spermatophyta</taxon>
        <taxon>Magnoliopsida</taxon>
        <taxon>Liliopsida</taxon>
        <taxon>Poales</taxon>
        <taxon>Poaceae</taxon>
        <taxon>PACMAD clade</taxon>
        <taxon>Panicoideae</taxon>
        <taxon>Andropogonodae</taxon>
        <taxon>Andropogoneae</taxon>
        <taxon>Tripsacinae</taxon>
        <taxon>Zea</taxon>
    </lineage>
</organism>
<dbReference type="EMBL" id="CM007649">
    <property type="protein sequence ID" value="ONM33575.1"/>
    <property type="molecule type" value="Genomic_DNA"/>
</dbReference>
<feature type="domain" description="DNAJC9 HTH" evidence="1">
    <location>
        <begin position="113"/>
        <end position="136"/>
    </location>
</feature>
<dbReference type="ExpressionAtlas" id="A0A1D6MXX4">
    <property type="expression patterns" value="baseline"/>
</dbReference>
<dbReference type="PANTHER" id="PTHR44916:SF1">
    <property type="entry name" value="CHAPERONE DNAJ-DOMAIN SUPERFAMILY PROTEIN-RELATED"/>
    <property type="match status" value="1"/>
</dbReference>
<dbReference type="AlphaFoldDB" id="A0A1D6MXX4"/>
<dbReference type="InterPro" id="IPR056453">
    <property type="entry name" value="HTH_DNAJC9"/>
</dbReference>
<evidence type="ECO:0000259" key="1">
    <source>
        <dbReference type="Pfam" id="PF23302"/>
    </source>
</evidence>
<proteinExistence type="predicted"/>
<accession>A0A1D6MXX4</accession>
<name>A0A1D6MXX4_MAIZE</name>
<evidence type="ECO:0000313" key="2">
    <source>
        <dbReference type="EMBL" id="ONM33575.1"/>
    </source>
</evidence>
<dbReference type="PANTHER" id="PTHR44916">
    <property type="entry name" value="CHAPERONE DNAJ-DOMAIN SUPERFAMILY PROTEIN-RELATED"/>
    <property type="match status" value="1"/>
</dbReference>
<reference evidence="2" key="1">
    <citation type="submission" date="2015-12" db="EMBL/GenBank/DDBJ databases">
        <title>Update maize B73 reference genome by single molecule sequencing technologies.</title>
        <authorList>
            <consortium name="Maize Genome Sequencing Project"/>
            <person name="Ware D."/>
        </authorList>
    </citation>
    <scope>NUCLEOTIDE SEQUENCE [LARGE SCALE GENOMIC DNA]</scope>
    <source>
        <tissue evidence="2">Seedling</tissue>
    </source>
</reference>
<dbReference type="SMR" id="A0A1D6MXX4"/>
<dbReference type="InParanoid" id="A0A1D6MXX4"/>